<sequence>MIRLLEAELPADPTPFDVLHRGDLDAAPGEEITATIADTGETVELVLIASHVIGYSTLIAAAADPIAIKADLIARYGDVNGGDTITVANVVREFGA</sequence>
<dbReference type="AlphaFoldDB" id="A0A964T151"/>
<dbReference type="EMBL" id="SPKJ01000003">
    <property type="protein sequence ID" value="MYZ46468.1"/>
    <property type="molecule type" value="Genomic_DNA"/>
</dbReference>
<evidence type="ECO:0000313" key="1">
    <source>
        <dbReference type="EMBL" id="MYZ46468.1"/>
    </source>
</evidence>
<keyword evidence="2" id="KW-1185">Reference proteome</keyword>
<evidence type="ECO:0000313" key="2">
    <source>
        <dbReference type="Proteomes" id="UP000773614"/>
    </source>
</evidence>
<protein>
    <submittedName>
        <fullName evidence="1">Uncharacterized protein</fullName>
    </submittedName>
</protein>
<accession>A0A964T151</accession>
<dbReference type="RefSeq" id="WP_161138813.1">
    <property type="nucleotide sequence ID" value="NZ_SPKJ01000003.1"/>
</dbReference>
<comment type="caution">
    <text evidence="1">The sequence shown here is derived from an EMBL/GenBank/DDBJ whole genome shotgun (WGS) entry which is preliminary data.</text>
</comment>
<organism evidence="1 2">
    <name type="scientific">Propylenella binzhouense</name>
    <dbReference type="NCBI Taxonomy" id="2555902"/>
    <lineage>
        <taxon>Bacteria</taxon>
        <taxon>Pseudomonadati</taxon>
        <taxon>Pseudomonadota</taxon>
        <taxon>Alphaproteobacteria</taxon>
        <taxon>Hyphomicrobiales</taxon>
        <taxon>Propylenellaceae</taxon>
        <taxon>Propylenella</taxon>
    </lineage>
</organism>
<reference evidence="1" key="1">
    <citation type="submission" date="2019-03" db="EMBL/GenBank/DDBJ databases">
        <title>Afifella sp. nov., isolated from activated sludge.</title>
        <authorList>
            <person name="Li Q."/>
            <person name="Liu Y."/>
        </authorList>
    </citation>
    <scope>NUCLEOTIDE SEQUENCE</scope>
    <source>
        <strain evidence="1">L72</strain>
    </source>
</reference>
<name>A0A964T151_9HYPH</name>
<proteinExistence type="predicted"/>
<gene>
    <name evidence="1" type="ORF">E4O86_01870</name>
</gene>
<dbReference type="Proteomes" id="UP000773614">
    <property type="component" value="Unassembled WGS sequence"/>
</dbReference>